<dbReference type="Gene3D" id="3.80.10.10">
    <property type="entry name" value="Ribonuclease Inhibitor"/>
    <property type="match status" value="1"/>
</dbReference>
<dbReference type="EMBL" id="MCFF01000043">
    <property type="protein sequence ID" value="ORZ06990.1"/>
    <property type="molecule type" value="Genomic_DNA"/>
</dbReference>
<dbReference type="AlphaFoldDB" id="A0A1Y2GCE4"/>
<gene>
    <name evidence="1" type="ORF">BCR41DRAFT_399849</name>
</gene>
<name>A0A1Y2GCE4_9FUNG</name>
<organism evidence="1 2">
    <name type="scientific">Lobosporangium transversale</name>
    <dbReference type="NCBI Taxonomy" id="64571"/>
    <lineage>
        <taxon>Eukaryota</taxon>
        <taxon>Fungi</taxon>
        <taxon>Fungi incertae sedis</taxon>
        <taxon>Mucoromycota</taxon>
        <taxon>Mortierellomycotina</taxon>
        <taxon>Mortierellomycetes</taxon>
        <taxon>Mortierellales</taxon>
        <taxon>Mortierellaceae</taxon>
        <taxon>Lobosporangium</taxon>
    </lineage>
</organism>
<comment type="caution">
    <text evidence="1">The sequence shown here is derived from an EMBL/GenBank/DDBJ whole genome shotgun (WGS) entry which is preliminary data.</text>
</comment>
<reference evidence="1 2" key="1">
    <citation type="submission" date="2016-07" db="EMBL/GenBank/DDBJ databases">
        <title>Pervasive Adenine N6-methylation of Active Genes in Fungi.</title>
        <authorList>
            <consortium name="DOE Joint Genome Institute"/>
            <person name="Mondo S.J."/>
            <person name="Dannebaum R.O."/>
            <person name="Kuo R.C."/>
            <person name="Labutti K."/>
            <person name="Haridas S."/>
            <person name="Kuo A."/>
            <person name="Salamov A."/>
            <person name="Ahrendt S.R."/>
            <person name="Lipzen A."/>
            <person name="Sullivan W."/>
            <person name="Andreopoulos W.B."/>
            <person name="Clum A."/>
            <person name="Lindquist E."/>
            <person name="Daum C."/>
            <person name="Ramamoorthy G.K."/>
            <person name="Gryganskyi A."/>
            <person name="Culley D."/>
            <person name="Magnuson J.K."/>
            <person name="James T.Y."/>
            <person name="O'Malley M.A."/>
            <person name="Stajich J.E."/>
            <person name="Spatafora J.W."/>
            <person name="Visel A."/>
            <person name="Grigoriev I.V."/>
        </authorList>
    </citation>
    <scope>NUCLEOTIDE SEQUENCE [LARGE SCALE GENOMIC DNA]</scope>
    <source>
        <strain evidence="1 2">NRRL 3116</strain>
    </source>
</reference>
<protein>
    <submittedName>
        <fullName evidence="1">Uncharacterized protein</fullName>
    </submittedName>
</protein>
<proteinExistence type="predicted"/>
<dbReference type="Proteomes" id="UP000193648">
    <property type="component" value="Unassembled WGS sequence"/>
</dbReference>
<keyword evidence="2" id="KW-1185">Reference proteome</keyword>
<dbReference type="InterPro" id="IPR032675">
    <property type="entry name" value="LRR_dom_sf"/>
</dbReference>
<sequence>MSVGAHMNLLLPGFGFLEISFMHYQKTSVHVTLMMWYESVSLSLLTTIPAILDNFDIFSHLHFDFRTNPEPIHAINQIKAHSSIITSFHATECIEYPPELWKELRHLELDHVTIHQLPVNILSTEHSEYIFSNKHTLRIDHVRIADLLHSYSDWYCLGMQARSCPALCSLDIKGHSRDEGDFYKVALLQHPWTLNNLSDLRAYITIEGEDIATLLRRMSEIKWLCLPACKFGQLSLQELLADKQEVMDNGQLVRKTRFWRLCETVETLVFVINNGIGGQTILSKCPRLKILDGFVITVSEIVDGTEWVCTRLTRLNIYLRADIDQETEGGMAKARIAFRQLGKLTRLESLDLTGWDPRSLDRRRLDMRLRAGLDELANLKRLNCLSFRFDRCQRI</sequence>
<dbReference type="SUPFAM" id="SSF52047">
    <property type="entry name" value="RNI-like"/>
    <property type="match status" value="1"/>
</dbReference>
<dbReference type="InParanoid" id="A0A1Y2GCE4"/>
<evidence type="ECO:0000313" key="1">
    <source>
        <dbReference type="EMBL" id="ORZ06990.1"/>
    </source>
</evidence>
<dbReference type="RefSeq" id="XP_021877786.1">
    <property type="nucleotide sequence ID" value="XM_022029100.1"/>
</dbReference>
<dbReference type="GeneID" id="33570943"/>
<accession>A0A1Y2GCE4</accession>
<evidence type="ECO:0000313" key="2">
    <source>
        <dbReference type="Proteomes" id="UP000193648"/>
    </source>
</evidence>